<dbReference type="Proteomes" id="UP000011747">
    <property type="component" value="Unassembled WGS sequence"/>
</dbReference>
<comment type="caution">
    <text evidence="2">The sequence shown here is derived from an EMBL/GenBank/DDBJ whole genome shotgun (WGS) entry which is preliminary data.</text>
</comment>
<gene>
    <name evidence="2" type="ORF">HMPREF1015_00091</name>
</gene>
<evidence type="ECO:0000313" key="2">
    <source>
        <dbReference type="EMBL" id="EHL74182.1"/>
    </source>
</evidence>
<dbReference type="InterPro" id="IPR036928">
    <property type="entry name" value="AS_sf"/>
</dbReference>
<reference evidence="2 3" key="1">
    <citation type="submission" date="2011-09" db="EMBL/GenBank/DDBJ databases">
        <title>The Genome Sequence of Bacillus smithii 7_3_47FAA.</title>
        <authorList>
            <consortium name="The Broad Institute Genome Sequencing Platform"/>
            <person name="Earl A."/>
            <person name="Ward D."/>
            <person name="Feldgarden M."/>
            <person name="Gevers D."/>
            <person name="Daigneault M."/>
            <person name="Strauss J."/>
            <person name="Allen-Vercoe E."/>
            <person name="Young S.K."/>
            <person name="Zeng Q."/>
            <person name="Gargeya S."/>
            <person name="Fitzgerald M."/>
            <person name="Haas B."/>
            <person name="Abouelleil A."/>
            <person name="Alvarado L."/>
            <person name="Arachchi H.M."/>
            <person name="Berlin A."/>
            <person name="Brown A."/>
            <person name="Chapman S.B."/>
            <person name="Chen Z."/>
            <person name="Dunbar C."/>
            <person name="Freedman E."/>
            <person name="Gearin G."/>
            <person name="Goldberg J."/>
            <person name="Griggs A."/>
            <person name="Gujja S."/>
            <person name="Heiman D."/>
            <person name="Howarth C."/>
            <person name="Larson L."/>
            <person name="Lui A."/>
            <person name="MacDonald P.J.P."/>
            <person name="Montmayeur A."/>
            <person name="Murphy C."/>
            <person name="Neiman D."/>
            <person name="Pearson M."/>
            <person name="Priest M."/>
            <person name="Roberts A."/>
            <person name="Saif S."/>
            <person name="Shea T."/>
            <person name="Shenoy N."/>
            <person name="Sisk P."/>
            <person name="Stolte C."/>
            <person name="Sykes S."/>
            <person name="Wortman J."/>
            <person name="Nusbaum C."/>
            <person name="Birren B."/>
        </authorList>
    </citation>
    <scope>NUCLEOTIDE SEQUENCE [LARGE SCALE GENOMIC DNA]</scope>
    <source>
        <strain evidence="2 3">7_3_47FAA</strain>
    </source>
</reference>
<organism evidence="2 3">
    <name type="scientific">Bacillus smithii 7_3_47FAA</name>
    <dbReference type="NCBI Taxonomy" id="665952"/>
    <lineage>
        <taxon>Bacteria</taxon>
        <taxon>Bacillati</taxon>
        <taxon>Bacillota</taxon>
        <taxon>Bacilli</taxon>
        <taxon>Bacillales</taxon>
        <taxon>Bacillaceae</taxon>
        <taxon>Bacillus</taxon>
    </lineage>
</organism>
<dbReference type="Pfam" id="PF01425">
    <property type="entry name" value="Amidase"/>
    <property type="match status" value="1"/>
</dbReference>
<dbReference type="InterPro" id="IPR023631">
    <property type="entry name" value="Amidase_dom"/>
</dbReference>
<dbReference type="PANTHER" id="PTHR42678:SF34">
    <property type="entry name" value="OS04G0183300 PROTEIN"/>
    <property type="match status" value="1"/>
</dbReference>
<evidence type="ECO:0000259" key="1">
    <source>
        <dbReference type="Pfam" id="PF01425"/>
    </source>
</evidence>
<dbReference type="EMBL" id="ACWF01000150">
    <property type="protein sequence ID" value="EHL74182.1"/>
    <property type="molecule type" value="Genomic_DNA"/>
</dbReference>
<keyword evidence="3" id="KW-1185">Reference proteome</keyword>
<evidence type="ECO:0000313" key="3">
    <source>
        <dbReference type="Proteomes" id="UP000011747"/>
    </source>
</evidence>
<dbReference type="PATRIC" id="fig|665952.3.peg.2961"/>
<feature type="domain" description="Amidase" evidence="1">
    <location>
        <begin position="37"/>
        <end position="496"/>
    </location>
</feature>
<dbReference type="Gene3D" id="3.90.1300.10">
    <property type="entry name" value="Amidase signature (AS) domain"/>
    <property type="match status" value="1"/>
</dbReference>
<accession>G9QP74</accession>
<dbReference type="RefSeq" id="WP_003355154.1">
    <property type="nucleotide sequence ID" value="NZ_JH414764.1"/>
</dbReference>
<dbReference type="HOGENOM" id="CLU_009600_14_2_9"/>
<proteinExistence type="predicted"/>
<dbReference type="SUPFAM" id="SSF75304">
    <property type="entry name" value="Amidase signature (AS) enzymes"/>
    <property type="match status" value="1"/>
</dbReference>
<protein>
    <recommendedName>
        <fullName evidence="1">Amidase domain-containing protein</fullName>
    </recommendedName>
</protein>
<dbReference type="PANTHER" id="PTHR42678">
    <property type="entry name" value="AMIDASE"/>
    <property type="match status" value="1"/>
</dbReference>
<name>G9QP74_9BACI</name>
<sequence>MKKSTLLKSNEKDFLFEEVTVEELIAGYQNGEYTAQEVVQSYLDRIHELEQFYNAFTFMNPNALEDAKNIDRLREEGAELGPLAGIPIVIKEAVDVAGFPSTFGWAPLCKESGGIELMPVKDAPVVARLKEAGAIILGKTNIPAFSCAYNANNSWDGPTYNAVNRSISPGGSSSGTATAVSGNFAVLGVAEETAGSIQVPAAAQALVGIKPSFGLIPNVGVTPLGGTTRDVLGPHARTVQDAALMLSVMAGYSKEDPKTISSIGNIPKNGYTSFLDKNFLQGKRLGLYGPGWRTQELSAETQKLYLAAIEVLKAQGAEVVEDPFAGTGLAEYVSSKGGPSALVGLGLETFFYDLEKYLKHLNPEDPSLSIKTVFDKAKSIPWTEDGPLALVHDYVNAETAEADHSILPDLSEFYETKGELLRMIHQVMENKGLDGFVYPQMPTAIPSIQENVVQSTIISEINISGLPLITVPAGYYESGSPFALAFFGKMWSEGELIGMAYAYEQATKHRKAPVLYPEY</sequence>
<dbReference type="AlphaFoldDB" id="G9QP74"/>